<evidence type="ECO:0000259" key="2">
    <source>
        <dbReference type="Pfam" id="PF01425"/>
    </source>
</evidence>
<name>A0A975WEE7_9RHOB</name>
<comment type="caution">
    <text evidence="3">The sequence shown here is derived from an EMBL/GenBank/DDBJ whole genome shotgun (WGS) entry which is preliminary data.</text>
</comment>
<dbReference type="AlphaFoldDB" id="A0A975WEE7"/>
<reference evidence="3 4" key="1">
    <citation type="submission" date="2016-10" db="EMBL/GenBank/DDBJ databases">
        <authorList>
            <person name="Varghese N."/>
            <person name="Submissions S."/>
        </authorList>
    </citation>
    <scope>NUCLEOTIDE SEQUENCE [LARGE SCALE GENOMIC DNA]</scope>
    <source>
        <strain evidence="3 4">FF3</strain>
    </source>
</reference>
<dbReference type="EMBL" id="FNYY01000024">
    <property type="protein sequence ID" value="SEK07293.1"/>
    <property type="molecule type" value="Genomic_DNA"/>
</dbReference>
<dbReference type="Proteomes" id="UP000182932">
    <property type="component" value="Unassembled WGS sequence"/>
</dbReference>
<dbReference type="GeneID" id="80820639"/>
<organism evidence="3 4">
    <name type="scientific">Marinovum algicola</name>
    <dbReference type="NCBI Taxonomy" id="42444"/>
    <lineage>
        <taxon>Bacteria</taxon>
        <taxon>Pseudomonadati</taxon>
        <taxon>Pseudomonadota</taxon>
        <taxon>Alphaproteobacteria</taxon>
        <taxon>Rhodobacterales</taxon>
        <taxon>Roseobacteraceae</taxon>
        <taxon>Marinovum</taxon>
    </lineage>
</organism>
<gene>
    <name evidence="3" type="ORF">SAMN04487940_12422</name>
</gene>
<dbReference type="RefSeq" id="WP_048534566.1">
    <property type="nucleotide sequence ID" value="NZ_CATLQZ010000030.1"/>
</dbReference>
<evidence type="ECO:0000313" key="4">
    <source>
        <dbReference type="Proteomes" id="UP000182932"/>
    </source>
</evidence>
<sequence length="470" mass="48894">MAEFWRWTAAELSAAYGAGRADPVAVMAELQARIAALNPQINAYVALADDLAAQAEASRRRWQAGQPLSALDGVPVAVKDNLHVAGLKTCWGGWTFDAVAEADELPVARLRAAGAVIVGKTNTPEFAVEGYTGNARFGVTRNPWDTALTPGGSSGGSVAAVAAGLATLAIGTDGGGSTRRPAGHTGLYGLKPSLGCIPRGGGLPQILMDFEVLGSFARDIRDLEILHGVLAGSDRADPVSRCQAKSRQDDRLRILSAPLLEEHPCDPEILAATRALAGRLADMGHAVIEGPLPLDLDEVAGFWGRFGQVGLAQLRAAVPAMPEKAAPQYLAMADEGNAVPARDLFAATQAVQRLRAETSRLFGDWDVILMPCAAAQPWPAGESHPSVIDGQAVGPRGHAIYTGWVNAAGHPGLAVPAGFDGRGLPIGCQLIGDLGSEAGLIALAADLAAECEGWRWPALAETSALDFEVE</sequence>
<dbReference type="PANTHER" id="PTHR11895:SF7">
    <property type="entry name" value="GLUTAMYL-TRNA(GLN) AMIDOTRANSFERASE SUBUNIT A, MITOCHONDRIAL"/>
    <property type="match status" value="1"/>
</dbReference>
<dbReference type="InterPro" id="IPR023631">
    <property type="entry name" value="Amidase_dom"/>
</dbReference>
<keyword evidence="4" id="KW-1185">Reference proteome</keyword>
<dbReference type="Pfam" id="PF01425">
    <property type="entry name" value="Amidase"/>
    <property type="match status" value="1"/>
</dbReference>
<dbReference type="Gene3D" id="3.90.1300.10">
    <property type="entry name" value="Amidase signature (AS) domain"/>
    <property type="match status" value="1"/>
</dbReference>
<accession>A0A975WEE7</accession>
<dbReference type="InterPro" id="IPR036928">
    <property type="entry name" value="AS_sf"/>
</dbReference>
<evidence type="ECO:0000313" key="3">
    <source>
        <dbReference type="EMBL" id="SEK07293.1"/>
    </source>
</evidence>
<feature type="domain" description="Amidase" evidence="2">
    <location>
        <begin position="26"/>
        <end position="440"/>
    </location>
</feature>
<dbReference type="InterPro" id="IPR000120">
    <property type="entry name" value="Amidase"/>
</dbReference>
<comment type="similarity">
    <text evidence="1">Belongs to the amidase family.</text>
</comment>
<dbReference type="PANTHER" id="PTHR11895">
    <property type="entry name" value="TRANSAMIDASE"/>
    <property type="match status" value="1"/>
</dbReference>
<dbReference type="GO" id="GO:0003824">
    <property type="term" value="F:catalytic activity"/>
    <property type="evidence" value="ECO:0007669"/>
    <property type="project" value="InterPro"/>
</dbReference>
<proteinExistence type="inferred from homology"/>
<protein>
    <submittedName>
        <fullName evidence="3">Aspartyl-tRNA(Asn)/glutamyl-tRNA(Gln) amidotransferase subunit A</fullName>
    </submittedName>
</protein>
<dbReference type="SUPFAM" id="SSF75304">
    <property type="entry name" value="Amidase signature (AS) enzymes"/>
    <property type="match status" value="1"/>
</dbReference>
<evidence type="ECO:0000256" key="1">
    <source>
        <dbReference type="ARBA" id="ARBA00009199"/>
    </source>
</evidence>